<dbReference type="InterPro" id="IPR036412">
    <property type="entry name" value="HAD-like_sf"/>
</dbReference>
<keyword evidence="4 10" id="KW-0479">Metal-binding</keyword>
<dbReference type="NCBIfam" id="TIGR01494">
    <property type="entry name" value="ATPase_P-type"/>
    <property type="match status" value="2"/>
</dbReference>
<keyword evidence="8 10" id="KW-1133">Transmembrane helix</keyword>
<dbReference type="PROSITE" id="PS00154">
    <property type="entry name" value="ATPASE_E1_E2"/>
    <property type="match status" value="1"/>
</dbReference>
<dbReference type="InterPro" id="IPR001757">
    <property type="entry name" value="P_typ_ATPase"/>
</dbReference>
<dbReference type="InterPro" id="IPR044492">
    <property type="entry name" value="P_typ_ATPase_HD_dom"/>
</dbReference>
<dbReference type="Gene3D" id="3.40.1110.10">
    <property type="entry name" value="Calcium-transporting ATPase, cytoplasmic domain N"/>
    <property type="match status" value="1"/>
</dbReference>
<dbReference type="EMBL" id="CM017876">
    <property type="protein sequence ID" value="KAG1342640.1"/>
    <property type="molecule type" value="Genomic_DNA"/>
</dbReference>
<dbReference type="InterPro" id="IPR059000">
    <property type="entry name" value="ATPase_P-type_domA"/>
</dbReference>
<dbReference type="Gene3D" id="3.40.50.1000">
    <property type="entry name" value="HAD superfamily/HAD-like"/>
    <property type="match status" value="1"/>
</dbReference>
<keyword evidence="3 10" id="KW-0812">Transmembrane</keyword>
<dbReference type="SFLD" id="SFLDF00027">
    <property type="entry name" value="p-type_atpase"/>
    <property type="match status" value="1"/>
</dbReference>
<dbReference type="Proteomes" id="UP000797356">
    <property type="component" value="Chromosome 5"/>
</dbReference>
<dbReference type="SUPFAM" id="SSF81653">
    <property type="entry name" value="Calcium ATPase, transduction domain A"/>
    <property type="match status" value="1"/>
</dbReference>
<comment type="similarity">
    <text evidence="2 10">Belongs to the cation transport ATPase (P-type) (TC 3.A.3) family. Type IB subfamily.</text>
</comment>
<dbReference type="GO" id="GO:0005524">
    <property type="term" value="F:ATP binding"/>
    <property type="evidence" value="ECO:0007669"/>
    <property type="project" value="UniProtKB-UniRule"/>
</dbReference>
<comment type="caution">
    <text evidence="10">Lacks conserved residue(s) required for the propagation of feature annotation.</text>
</comment>
<evidence type="ECO:0000256" key="7">
    <source>
        <dbReference type="ARBA" id="ARBA00022967"/>
    </source>
</evidence>
<keyword evidence="7" id="KW-1278">Translocase</keyword>
<dbReference type="Pfam" id="PF00122">
    <property type="entry name" value="E1-E2_ATPase"/>
    <property type="match status" value="1"/>
</dbReference>
<dbReference type="InterPro" id="IPR023299">
    <property type="entry name" value="ATPase_P-typ_cyto_dom_N"/>
</dbReference>
<dbReference type="GO" id="GO:0005507">
    <property type="term" value="F:copper ion binding"/>
    <property type="evidence" value="ECO:0007669"/>
    <property type="project" value="TreeGrafter"/>
</dbReference>
<comment type="caution">
    <text evidence="12">The sequence shown here is derived from an EMBL/GenBank/DDBJ whole genome shotgun (WGS) entry which is preliminary data.</text>
</comment>
<dbReference type="FunFam" id="2.70.150.10:FF:000002">
    <property type="entry name" value="Copper-transporting ATPase 1, putative"/>
    <property type="match status" value="1"/>
</dbReference>
<dbReference type="GO" id="GO:0016887">
    <property type="term" value="F:ATP hydrolysis activity"/>
    <property type="evidence" value="ECO:0007669"/>
    <property type="project" value="InterPro"/>
</dbReference>
<sequence length="889" mass="94167">MATPLLRIALSVNPNPNADPKIHLVSARALRNPVPFLHPPPLRRLQRLSRPESLRLLRANAVDIGVPAGEPRQEAAESSSVLLDVGGMMCGSCAARVRSILSADDRVESAVVNMLTETAAVRLGPGGLEHGDAGRVAEELAGRLTECGFPAKRRRSGLGVGENVRKWREMAERKEELLVRSRNRVVFAWTLVALCCGSHASHILHSLGIHVAHGSLWEILHNSYVKCGTAMVSLLGPGRDLLFDGFRAFAKGSPNMNSLVGFGSIAAFFLSAVSLLNPGLEWEASFFDEPIMLLGFVLLGRSLEEQARLKASSDMNELLSLVSSQSRLVITSSEEDPSSDNALSADAMSIEVPVDDVRVGDSILVLPGETIPVDGKVLGGRSVVDESMLTGESLPVFKERGLHVSAGTVNWDGPLRIEATTTGAMSTISKIIQMVEDAQAQEAPIQRLADSIAGPFVYSVMTLSAATFAFWYYIGSHIFPEVLLNDIAGPHGNSLLLSLKLSTDVLVVSCPCALGLATPTAILVGTSLGAKRGLLIRGGDVLERLAGIDVVALDKTGTLTEGKPVVMAVASLAYEESEILCLAAAVEKTTSHPIAKAIITKAELLNLELPNTKGQLTEPGFGTLAEIDGCLVAVGKMNWVHERFQNKASHAELMDLKNRIACLSSTVTSPNHSTSIIFVGREGEGIIGAIAISDILRHDAKSTVDRLQERGIKTVLLSGDREEAVASVGKMVGIGHQNIKASLAPEQKSSIISSLQTEGHCVAMVGDGINDAPSLALADVGVALQIEAKENAASDAASVILLGNRLGQIVDALSLAQATMAKVHQNLAWAVAYNIVAIPIAAGVLLPQFDFAMTPSLSGGLMALSSIFVVSNSLFLRLHGSFTKSENNL</sequence>
<dbReference type="GO" id="GO:0016020">
    <property type="term" value="C:membrane"/>
    <property type="evidence" value="ECO:0007669"/>
    <property type="project" value="UniProtKB-SubCell"/>
</dbReference>
<evidence type="ECO:0000256" key="3">
    <source>
        <dbReference type="ARBA" id="ARBA00022692"/>
    </source>
</evidence>
<accession>A0A8K0N1T5</accession>
<comment type="subcellular location">
    <subcellularLocation>
        <location evidence="1">Membrane</location>
        <topology evidence="1">Multi-pass membrane protein</topology>
    </subcellularLocation>
</comment>
<evidence type="ECO:0000259" key="11">
    <source>
        <dbReference type="PROSITE" id="PS50846"/>
    </source>
</evidence>
<proteinExistence type="inferred from homology"/>
<dbReference type="FunFam" id="3.40.1110.10:FF:000046">
    <property type="entry name" value="Copper-transporting ATPase PAA2, chloroplastic"/>
    <property type="match status" value="1"/>
</dbReference>
<keyword evidence="5 10" id="KW-0547">Nucleotide-binding</keyword>
<evidence type="ECO:0000256" key="1">
    <source>
        <dbReference type="ARBA" id="ARBA00004141"/>
    </source>
</evidence>
<dbReference type="Gene3D" id="2.70.150.10">
    <property type="entry name" value="Calcium-transporting ATPase, cytoplasmic transduction domain A"/>
    <property type="match status" value="1"/>
</dbReference>
<evidence type="ECO:0000256" key="9">
    <source>
        <dbReference type="ARBA" id="ARBA00023136"/>
    </source>
</evidence>
<dbReference type="PANTHER" id="PTHR43520">
    <property type="entry name" value="ATP7, ISOFORM B"/>
    <property type="match status" value="1"/>
</dbReference>
<feature type="transmembrane region" description="Helical" evidence="10">
    <location>
        <begin position="456"/>
        <end position="474"/>
    </location>
</feature>
<dbReference type="SUPFAM" id="SSF55008">
    <property type="entry name" value="HMA, heavy metal-associated domain"/>
    <property type="match status" value="1"/>
</dbReference>
<dbReference type="Gene3D" id="3.30.70.100">
    <property type="match status" value="1"/>
</dbReference>
<keyword evidence="6 10" id="KW-0067">ATP-binding</keyword>
<dbReference type="PANTHER" id="PTHR43520:SF19">
    <property type="entry name" value="COPPER-TRANSPORTING ATPASE PAA2, CHLOROPLASTIC"/>
    <property type="match status" value="1"/>
</dbReference>
<evidence type="ECO:0000256" key="10">
    <source>
        <dbReference type="RuleBase" id="RU362081"/>
    </source>
</evidence>
<dbReference type="SUPFAM" id="SSF81665">
    <property type="entry name" value="Calcium ATPase, transmembrane domain M"/>
    <property type="match status" value="1"/>
</dbReference>
<evidence type="ECO:0000256" key="5">
    <source>
        <dbReference type="ARBA" id="ARBA00022741"/>
    </source>
</evidence>
<dbReference type="SFLD" id="SFLDG00002">
    <property type="entry name" value="C1.7:_P-type_atpase_like"/>
    <property type="match status" value="1"/>
</dbReference>
<gene>
    <name evidence="12" type="ORF">COCNU_05G008690</name>
</gene>
<name>A0A8K0N1T5_COCNU</name>
<dbReference type="SFLD" id="SFLDS00003">
    <property type="entry name" value="Haloacid_Dehalogenase"/>
    <property type="match status" value="1"/>
</dbReference>
<keyword evidence="13" id="KW-1185">Reference proteome</keyword>
<evidence type="ECO:0000256" key="8">
    <source>
        <dbReference type="ARBA" id="ARBA00022989"/>
    </source>
</evidence>
<dbReference type="SUPFAM" id="SSF81660">
    <property type="entry name" value="Metal cation-transporting ATPase, ATP-binding domain N"/>
    <property type="match status" value="1"/>
</dbReference>
<evidence type="ECO:0000313" key="13">
    <source>
        <dbReference type="Proteomes" id="UP000797356"/>
    </source>
</evidence>
<dbReference type="GO" id="GO:0043682">
    <property type="term" value="F:P-type divalent copper transporter activity"/>
    <property type="evidence" value="ECO:0007669"/>
    <property type="project" value="TreeGrafter"/>
</dbReference>
<dbReference type="NCBIfam" id="TIGR01525">
    <property type="entry name" value="ATPase-IB_hvy"/>
    <property type="match status" value="1"/>
</dbReference>
<dbReference type="InterPro" id="IPR023298">
    <property type="entry name" value="ATPase_P-typ_TM_dom_sf"/>
</dbReference>
<dbReference type="InterPro" id="IPR023214">
    <property type="entry name" value="HAD_sf"/>
</dbReference>
<dbReference type="GO" id="GO:0055070">
    <property type="term" value="P:copper ion homeostasis"/>
    <property type="evidence" value="ECO:0007669"/>
    <property type="project" value="TreeGrafter"/>
</dbReference>
<feature type="domain" description="HMA" evidence="11">
    <location>
        <begin position="79"/>
        <end position="152"/>
    </location>
</feature>
<dbReference type="PRINTS" id="PR00119">
    <property type="entry name" value="CATATPASE"/>
</dbReference>
<dbReference type="SUPFAM" id="SSF56784">
    <property type="entry name" value="HAD-like"/>
    <property type="match status" value="1"/>
</dbReference>
<evidence type="ECO:0000256" key="4">
    <source>
        <dbReference type="ARBA" id="ARBA00022723"/>
    </source>
</evidence>
<dbReference type="AlphaFoldDB" id="A0A8K0N1T5"/>
<dbReference type="InterPro" id="IPR027256">
    <property type="entry name" value="P-typ_ATPase_IB"/>
</dbReference>
<protein>
    <submittedName>
        <fullName evidence="12">Copper-transporting ATPase PAA2, chloroplastic</fullName>
    </submittedName>
</protein>
<reference evidence="12" key="1">
    <citation type="journal article" date="2017" name="Gigascience">
        <title>The genome draft of coconut (Cocos nucifera).</title>
        <authorList>
            <person name="Xiao Y."/>
            <person name="Xu P."/>
            <person name="Fan H."/>
            <person name="Baudouin L."/>
            <person name="Xia W."/>
            <person name="Bocs S."/>
            <person name="Xu J."/>
            <person name="Li Q."/>
            <person name="Guo A."/>
            <person name="Zhou L."/>
            <person name="Li J."/>
            <person name="Wu Y."/>
            <person name="Ma Z."/>
            <person name="Armero A."/>
            <person name="Issali A.E."/>
            <person name="Liu N."/>
            <person name="Peng M."/>
            <person name="Yang Y."/>
        </authorList>
    </citation>
    <scope>NUCLEOTIDE SEQUENCE</scope>
    <source>
        <tissue evidence="12">Spear leaf of Hainan Tall coconut</tissue>
    </source>
</reference>
<reference evidence="12" key="2">
    <citation type="submission" date="2019-07" db="EMBL/GenBank/DDBJ databases">
        <authorList>
            <person name="Yang Y."/>
            <person name="Bocs S."/>
            <person name="Baudouin L."/>
        </authorList>
    </citation>
    <scope>NUCLEOTIDE SEQUENCE</scope>
    <source>
        <tissue evidence="12">Spear leaf of Hainan Tall coconut</tissue>
    </source>
</reference>
<keyword evidence="9 10" id="KW-0472">Membrane</keyword>
<dbReference type="InterPro" id="IPR036163">
    <property type="entry name" value="HMA_dom_sf"/>
</dbReference>
<dbReference type="OrthoDB" id="432719at2759"/>
<evidence type="ECO:0000256" key="2">
    <source>
        <dbReference type="ARBA" id="ARBA00006024"/>
    </source>
</evidence>
<dbReference type="PROSITE" id="PS50846">
    <property type="entry name" value="HMA_2"/>
    <property type="match status" value="1"/>
</dbReference>
<dbReference type="CDD" id="cd00371">
    <property type="entry name" value="HMA"/>
    <property type="match status" value="1"/>
</dbReference>
<feature type="transmembrane region" description="Helical" evidence="10">
    <location>
        <begin position="858"/>
        <end position="876"/>
    </location>
</feature>
<feature type="transmembrane region" description="Helical" evidence="10">
    <location>
        <begin position="827"/>
        <end position="846"/>
    </location>
</feature>
<dbReference type="Pfam" id="PF00403">
    <property type="entry name" value="HMA"/>
    <property type="match status" value="1"/>
</dbReference>
<evidence type="ECO:0000256" key="6">
    <source>
        <dbReference type="ARBA" id="ARBA00022840"/>
    </source>
</evidence>
<dbReference type="InterPro" id="IPR006121">
    <property type="entry name" value="HMA_dom"/>
</dbReference>
<organism evidence="12 13">
    <name type="scientific">Cocos nucifera</name>
    <name type="common">Coconut palm</name>
    <dbReference type="NCBI Taxonomy" id="13894"/>
    <lineage>
        <taxon>Eukaryota</taxon>
        <taxon>Viridiplantae</taxon>
        <taxon>Streptophyta</taxon>
        <taxon>Embryophyta</taxon>
        <taxon>Tracheophyta</taxon>
        <taxon>Spermatophyta</taxon>
        <taxon>Magnoliopsida</taxon>
        <taxon>Liliopsida</taxon>
        <taxon>Arecaceae</taxon>
        <taxon>Arecoideae</taxon>
        <taxon>Cocoseae</taxon>
        <taxon>Attaleinae</taxon>
        <taxon>Cocos</taxon>
    </lineage>
</organism>
<dbReference type="InterPro" id="IPR008250">
    <property type="entry name" value="ATPase_P-typ_transduc_dom_A_sf"/>
</dbReference>
<dbReference type="InterPro" id="IPR018303">
    <property type="entry name" value="ATPase_P-typ_P_site"/>
</dbReference>
<evidence type="ECO:0000313" key="12">
    <source>
        <dbReference type="EMBL" id="KAG1342640.1"/>
    </source>
</evidence>
<dbReference type="Pfam" id="PF00702">
    <property type="entry name" value="Hydrolase"/>
    <property type="match status" value="1"/>
</dbReference>